<dbReference type="Gene3D" id="3.90.226.10">
    <property type="entry name" value="2-enoyl-CoA Hydratase, Chain A, domain 1"/>
    <property type="match status" value="2"/>
</dbReference>
<name>A0A1G2EPJ9_9BACT</name>
<dbReference type="CDD" id="cd07023">
    <property type="entry name" value="S49_Sppa_N_C"/>
    <property type="match status" value="1"/>
</dbReference>
<proteinExistence type="inferred from homology"/>
<accession>A0A1G2EPJ9</accession>
<dbReference type="SUPFAM" id="SSF52096">
    <property type="entry name" value="ClpP/crotonase"/>
    <property type="match status" value="1"/>
</dbReference>
<evidence type="ECO:0000313" key="7">
    <source>
        <dbReference type="EMBL" id="OGZ27291.1"/>
    </source>
</evidence>
<evidence type="ECO:0000256" key="1">
    <source>
        <dbReference type="ARBA" id="ARBA00008683"/>
    </source>
</evidence>
<evidence type="ECO:0000256" key="5">
    <source>
        <dbReference type="SAM" id="Phobius"/>
    </source>
</evidence>
<evidence type="ECO:0000256" key="2">
    <source>
        <dbReference type="ARBA" id="ARBA00022670"/>
    </source>
</evidence>
<dbReference type="InterPro" id="IPR047272">
    <property type="entry name" value="S49_SppA_C"/>
</dbReference>
<dbReference type="PANTHER" id="PTHR42987:SF4">
    <property type="entry name" value="PROTEASE SOHB-RELATED"/>
    <property type="match status" value="1"/>
</dbReference>
<keyword evidence="3" id="KW-0378">Hydrolase</keyword>
<dbReference type="AlphaFoldDB" id="A0A1G2EPJ9"/>
<keyword evidence="5" id="KW-0472">Membrane</keyword>
<reference evidence="7 8" key="1">
    <citation type="journal article" date="2016" name="Nat. Commun.">
        <title>Thousands of microbial genomes shed light on interconnected biogeochemical processes in an aquifer system.</title>
        <authorList>
            <person name="Anantharaman K."/>
            <person name="Brown C.T."/>
            <person name="Hug L.A."/>
            <person name="Sharon I."/>
            <person name="Castelle C.J."/>
            <person name="Probst A.J."/>
            <person name="Thomas B.C."/>
            <person name="Singh A."/>
            <person name="Wilkins M.J."/>
            <person name="Karaoz U."/>
            <person name="Brodie E.L."/>
            <person name="Williams K.H."/>
            <person name="Hubbard S.S."/>
            <person name="Banfield J.F."/>
        </authorList>
    </citation>
    <scope>NUCLEOTIDE SEQUENCE [LARGE SCALE GENOMIC DNA]</scope>
</reference>
<dbReference type="InterPro" id="IPR002142">
    <property type="entry name" value="Peptidase_S49"/>
</dbReference>
<organism evidence="7 8">
    <name type="scientific">Candidatus Nealsonbacteria bacterium RIFCSPLOWO2_12_FULL_39_31</name>
    <dbReference type="NCBI Taxonomy" id="1801676"/>
    <lineage>
        <taxon>Bacteria</taxon>
        <taxon>Candidatus Nealsoniibacteriota</taxon>
    </lineage>
</organism>
<comment type="caution">
    <text evidence="7">The sequence shown here is derived from an EMBL/GenBank/DDBJ whole genome shotgun (WGS) entry which is preliminary data.</text>
</comment>
<protein>
    <recommendedName>
        <fullName evidence="6">Peptidase S49 domain-containing protein</fullName>
    </recommendedName>
</protein>
<dbReference type="GO" id="GO:0008236">
    <property type="term" value="F:serine-type peptidase activity"/>
    <property type="evidence" value="ECO:0007669"/>
    <property type="project" value="UniProtKB-KW"/>
</dbReference>
<keyword evidence="5" id="KW-1133">Transmembrane helix</keyword>
<dbReference type="Proteomes" id="UP000179122">
    <property type="component" value="Unassembled WGS sequence"/>
</dbReference>
<feature type="domain" description="Peptidase S49" evidence="6">
    <location>
        <begin position="126"/>
        <end position="274"/>
    </location>
</feature>
<dbReference type="PANTHER" id="PTHR42987">
    <property type="entry name" value="PEPTIDASE S49"/>
    <property type="match status" value="1"/>
</dbReference>
<evidence type="ECO:0000313" key="8">
    <source>
        <dbReference type="Proteomes" id="UP000179122"/>
    </source>
</evidence>
<comment type="similarity">
    <text evidence="1">Belongs to the peptidase S49 family.</text>
</comment>
<evidence type="ECO:0000256" key="4">
    <source>
        <dbReference type="ARBA" id="ARBA00022825"/>
    </source>
</evidence>
<keyword evidence="4" id="KW-0720">Serine protease</keyword>
<dbReference type="Pfam" id="PF01343">
    <property type="entry name" value="Peptidase_S49"/>
    <property type="match status" value="1"/>
</dbReference>
<gene>
    <name evidence="7" type="ORF">A3F95_00010</name>
</gene>
<evidence type="ECO:0000256" key="3">
    <source>
        <dbReference type="ARBA" id="ARBA00022801"/>
    </source>
</evidence>
<keyword evidence="2" id="KW-0645">Protease</keyword>
<dbReference type="EMBL" id="MHML01000008">
    <property type="protein sequence ID" value="OGZ27291.1"/>
    <property type="molecule type" value="Genomic_DNA"/>
</dbReference>
<evidence type="ECO:0000259" key="6">
    <source>
        <dbReference type="Pfam" id="PF01343"/>
    </source>
</evidence>
<dbReference type="InterPro" id="IPR029045">
    <property type="entry name" value="ClpP/crotonase-like_dom_sf"/>
</dbReference>
<feature type="transmembrane region" description="Helical" evidence="5">
    <location>
        <begin position="7"/>
        <end position="32"/>
    </location>
</feature>
<sequence length="284" mass="30938">MNTIKRQIAIIILCFIFALIAFVVGLWIFGLWHNEWSGYNAGAKMAISDGLCNIAVMPILGNIIPYAGADNDGSGNEMSPSINPDDFLEIVSMAERDKDILGFFLRIDSGGGSPVASETIANAVKNISLPTVALIREIGASGAYLIATGADEIIASPFSDIGSIGMTMSYLENTEKNAKNGLRYVSLASARFKDYGSPDKPLTFAERSLLERDLKIYHDHFVKMVSKNRNLPIEQVAKIADGSSMPGALALENKLIDFLGDQETARDWFAEKLEISSKEVIFCE</sequence>
<keyword evidence="5" id="KW-0812">Transmembrane</keyword>
<dbReference type="GO" id="GO:0006508">
    <property type="term" value="P:proteolysis"/>
    <property type="evidence" value="ECO:0007669"/>
    <property type="project" value="UniProtKB-KW"/>
</dbReference>